<organism evidence="1 2">
    <name type="scientific">Paraphaeosphaeria sporulosa</name>
    <dbReference type="NCBI Taxonomy" id="1460663"/>
    <lineage>
        <taxon>Eukaryota</taxon>
        <taxon>Fungi</taxon>
        <taxon>Dikarya</taxon>
        <taxon>Ascomycota</taxon>
        <taxon>Pezizomycotina</taxon>
        <taxon>Dothideomycetes</taxon>
        <taxon>Pleosporomycetidae</taxon>
        <taxon>Pleosporales</taxon>
        <taxon>Massarineae</taxon>
        <taxon>Didymosphaeriaceae</taxon>
        <taxon>Paraphaeosphaeria</taxon>
    </lineage>
</organism>
<accession>A0A177CNH7</accession>
<evidence type="ECO:0000313" key="2">
    <source>
        <dbReference type="Proteomes" id="UP000077069"/>
    </source>
</evidence>
<reference evidence="1 2" key="1">
    <citation type="submission" date="2016-05" db="EMBL/GenBank/DDBJ databases">
        <title>Comparative analysis of secretome profiles of manganese(II)-oxidizing ascomycete fungi.</title>
        <authorList>
            <consortium name="DOE Joint Genome Institute"/>
            <person name="Zeiner C.A."/>
            <person name="Purvine S.O."/>
            <person name="Zink E.M."/>
            <person name="Wu S."/>
            <person name="Pasa-Tolic L."/>
            <person name="Chaput D.L."/>
            <person name="Haridas S."/>
            <person name="Grigoriev I.V."/>
            <person name="Santelli C.M."/>
            <person name="Hansel C.M."/>
        </authorList>
    </citation>
    <scope>NUCLEOTIDE SEQUENCE [LARGE SCALE GENOMIC DNA]</scope>
    <source>
        <strain evidence="1 2">AP3s5-JAC2a</strain>
    </source>
</reference>
<dbReference type="Proteomes" id="UP000077069">
    <property type="component" value="Unassembled WGS sequence"/>
</dbReference>
<dbReference type="EMBL" id="KV441550">
    <property type="protein sequence ID" value="OAG09054.1"/>
    <property type="molecule type" value="Genomic_DNA"/>
</dbReference>
<protein>
    <submittedName>
        <fullName evidence="1">Uncharacterized protein</fullName>
    </submittedName>
</protein>
<dbReference type="InParanoid" id="A0A177CNH7"/>
<proteinExistence type="predicted"/>
<dbReference type="AlphaFoldDB" id="A0A177CNH7"/>
<keyword evidence="2" id="KW-1185">Reference proteome</keyword>
<evidence type="ECO:0000313" key="1">
    <source>
        <dbReference type="EMBL" id="OAG09054.1"/>
    </source>
</evidence>
<dbReference type="GeneID" id="28761596"/>
<name>A0A177CNH7_9PLEO</name>
<gene>
    <name evidence="1" type="ORF">CC84DRAFT_1162843</name>
</gene>
<dbReference type="RefSeq" id="XP_018039419.1">
    <property type="nucleotide sequence ID" value="XM_018178110.1"/>
</dbReference>
<sequence>MSNWSAAVSVPAETVHGSYSTLGANVMNLVYTSQLIFWSFILTQTTVGYIGQESLYG</sequence>